<comment type="caution">
    <text evidence="9">The sequence shown here is derived from an EMBL/GenBank/DDBJ whole genome shotgun (WGS) entry which is preliminary data.</text>
</comment>
<proteinExistence type="inferred from homology"/>
<gene>
    <name evidence="7" type="primary">QRI7</name>
    <name evidence="9" type="ORF">TRICI_004334</name>
</gene>
<dbReference type="GO" id="GO:0072670">
    <property type="term" value="P:mitochondrial tRNA threonylcarbamoyladenosine modification"/>
    <property type="evidence" value="ECO:0007669"/>
    <property type="project" value="TreeGrafter"/>
</dbReference>
<dbReference type="Proteomes" id="UP000761534">
    <property type="component" value="Unassembled WGS sequence"/>
</dbReference>
<evidence type="ECO:0000256" key="3">
    <source>
        <dbReference type="ARBA" id="ARBA00022694"/>
    </source>
</evidence>
<evidence type="ECO:0000259" key="8">
    <source>
        <dbReference type="Pfam" id="PF00814"/>
    </source>
</evidence>
<name>A0A642V7I7_9ASCO</name>
<comment type="cofactor">
    <cofactor evidence="7">
        <name>a divalent metal cation</name>
        <dbReference type="ChEBI" id="CHEBI:60240"/>
    </cofactor>
    <text evidence="7">Binds 1 divalent metal cation per subunit.</text>
</comment>
<dbReference type="SUPFAM" id="SSF53067">
    <property type="entry name" value="Actin-like ATPase domain"/>
    <property type="match status" value="2"/>
</dbReference>
<reference evidence="9" key="1">
    <citation type="journal article" date="2019" name="G3 (Bethesda)">
        <title>Genome Assemblies of Two Rare Opportunistic Yeast Pathogens: Diutina rugosa (syn. Candida rugosa) and Trichomonascus ciferrii (syn. Candida ciferrii).</title>
        <authorList>
            <person name="Mixao V."/>
            <person name="Saus E."/>
            <person name="Hansen A.P."/>
            <person name="Lass-Florl C."/>
            <person name="Gabaldon T."/>
        </authorList>
    </citation>
    <scope>NUCLEOTIDE SEQUENCE</scope>
    <source>
        <strain evidence="9">CBS 4856</strain>
    </source>
</reference>
<dbReference type="EMBL" id="SWFS01000331">
    <property type="protein sequence ID" value="KAA8909897.1"/>
    <property type="molecule type" value="Genomic_DNA"/>
</dbReference>
<evidence type="ECO:0000256" key="4">
    <source>
        <dbReference type="ARBA" id="ARBA00022723"/>
    </source>
</evidence>
<accession>A0A642V7I7</accession>
<protein>
    <recommendedName>
        <fullName evidence="1">N(6)-L-threonylcarbamoyladenine synthase</fullName>
        <ecNumber evidence="1">2.3.1.234</ecNumber>
    </recommendedName>
</protein>
<evidence type="ECO:0000256" key="6">
    <source>
        <dbReference type="ARBA" id="ARBA00048117"/>
    </source>
</evidence>
<keyword evidence="5 7" id="KW-0012">Acyltransferase</keyword>
<dbReference type="InterPro" id="IPR017860">
    <property type="entry name" value="Peptidase_M22_CS"/>
</dbReference>
<organism evidence="9 10">
    <name type="scientific">Trichomonascus ciferrii</name>
    <dbReference type="NCBI Taxonomy" id="44093"/>
    <lineage>
        <taxon>Eukaryota</taxon>
        <taxon>Fungi</taxon>
        <taxon>Dikarya</taxon>
        <taxon>Ascomycota</taxon>
        <taxon>Saccharomycotina</taxon>
        <taxon>Dipodascomycetes</taxon>
        <taxon>Dipodascales</taxon>
        <taxon>Trichomonascaceae</taxon>
        <taxon>Trichomonascus</taxon>
        <taxon>Trichomonascus ciferrii complex</taxon>
    </lineage>
</organism>
<dbReference type="Gene3D" id="3.30.420.40">
    <property type="match status" value="2"/>
</dbReference>
<sequence length="392" mass="43337">MLALVGRCCRRRLHPKNYSKGYHVLAIESSCDDSSVCLIDRQPGKAKLIDHETESLDSSAVGGIVPTDAKTHHQGHVAPLVQKMLHRNGLQKVDLVCATRGPGMMGSLSAGFNVAKGLSVAWNVPMVGVHHMLGHLLTPRFFSNRTSPEYPFVSLLVSGGHTMLVLSKGILDHQVLANTVDIAIGDMLDKCAREMGLKGNMLGKELERLTQSGVKIPAGFPEDLQFPNPLYNQQGRVNVPAFSFAPFISAVKRASKVHFNDQLDKIPHEAKVEFGKQIQGAIFHHLTTKVLLAMNQAHSRNDIDLEKPLDFVASGGVASNQTLRRTLKHSLPKTLRYHFPDPKWCTDNALMIGWAGIELWEQARLHTDLAALNKAKWPIDQILNLDCWISRD</sequence>
<dbReference type="InterPro" id="IPR000905">
    <property type="entry name" value="Gcp-like_dom"/>
</dbReference>
<dbReference type="PANTHER" id="PTHR11735">
    <property type="entry name" value="TRNA N6-ADENOSINE THREONYLCARBAMOYLTRANSFERASE"/>
    <property type="match status" value="1"/>
</dbReference>
<dbReference type="InterPro" id="IPR017861">
    <property type="entry name" value="KAE1/TsaD"/>
</dbReference>
<dbReference type="HAMAP" id="MF_01445">
    <property type="entry name" value="TsaD"/>
    <property type="match status" value="1"/>
</dbReference>
<keyword evidence="10" id="KW-1185">Reference proteome</keyword>
<dbReference type="VEuPathDB" id="FungiDB:TRICI_004334"/>
<dbReference type="InterPro" id="IPR043129">
    <property type="entry name" value="ATPase_NBD"/>
</dbReference>
<evidence type="ECO:0000256" key="7">
    <source>
        <dbReference type="HAMAP-Rule" id="MF_03179"/>
    </source>
</evidence>
<dbReference type="PROSITE" id="PS01016">
    <property type="entry name" value="GLYCOPROTEASE"/>
    <property type="match status" value="1"/>
</dbReference>
<dbReference type="GO" id="GO:0005739">
    <property type="term" value="C:mitochondrion"/>
    <property type="evidence" value="ECO:0007669"/>
    <property type="project" value="UniProtKB-SubCell"/>
</dbReference>
<evidence type="ECO:0000256" key="1">
    <source>
        <dbReference type="ARBA" id="ARBA00012156"/>
    </source>
</evidence>
<comment type="similarity">
    <text evidence="7">Belongs to the KAE1 / TsaD family.</text>
</comment>
<comment type="subunit">
    <text evidence="7">Homodimer.</text>
</comment>
<evidence type="ECO:0000313" key="10">
    <source>
        <dbReference type="Proteomes" id="UP000761534"/>
    </source>
</evidence>
<keyword evidence="7" id="KW-0496">Mitochondrion</keyword>
<dbReference type="NCBIfam" id="TIGR00329">
    <property type="entry name" value="gcp_kae1"/>
    <property type="match status" value="1"/>
</dbReference>
<dbReference type="Pfam" id="PF00814">
    <property type="entry name" value="TsaD"/>
    <property type="match status" value="1"/>
</dbReference>
<evidence type="ECO:0000256" key="2">
    <source>
        <dbReference type="ARBA" id="ARBA00022679"/>
    </source>
</evidence>
<comment type="subcellular location">
    <subcellularLocation>
        <location evidence="7">Mitochondrion</location>
    </subcellularLocation>
</comment>
<dbReference type="PRINTS" id="PR00789">
    <property type="entry name" value="OSIALOPTASE"/>
</dbReference>
<evidence type="ECO:0000313" key="9">
    <source>
        <dbReference type="EMBL" id="KAA8909897.1"/>
    </source>
</evidence>
<keyword evidence="3 7" id="KW-0819">tRNA processing</keyword>
<keyword evidence="4 7" id="KW-0479">Metal-binding</keyword>
<dbReference type="GO" id="GO:0046872">
    <property type="term" value="F:metal ion binding"/>
    <property type="evidence" value="ECO:0007669"/>
    <property type="project" value="UniProtKB-KW"/>
</dbReference>
<feature type="domain" description="Gcp-like" evidence="8">
    <location>
        <begin position="51"/>
        <end position="354"/>
    </location>
</feature>
<comment type="function">
    <text evidence="7">Required for the formation of a threonylcarbamoyl group on adenosine at position 37 (t(6)A37) in mitochondrial tRNAs that read codons beginning with adenine. Probably involved in the transfer of the threonylcarbamoyl moiety of threonylcarbamoyl-AMP (TC-AMP) to the N6 group of A37. Involved in mitochondrial genome maintenance.</text>
</comment>
<dbReference type="InterPro" id="IPR022450">
    <property type="entry name" value="TsaD"/>
</dbReference>
<evidence type="ECO:0000256" key="5">
    <source>
        <dbReference type="ARBA" id="ARBA00023315"/>
    </source>
</evidence>
<dbReference type="EC" id="2.3.1.234" evidence="1"/>
<dbReference type="GO" id="GO:0061711">
    <property type="term" value="F:tRNA N(6)-L-threonylcarbamoyladenine synthase activity"/>
    <property type="evidence" value="ECO:0007669"/>
    <property type="project" value="UniProtKB-EC"/>
</dbReference>
<keyword evidence="2 7" id="KW-0808">Transferase</keyword>
<dbReference type="AlphaFoldDB" id="A0A642V7I7"/>
<comment type="catalytic activity">
    <reaction evidence="6 7">
        <text>L-threonylcarbamoyladenylate + adenosine(37) in tRNA = N(6)-L-threonylcarbamoyladenosine(37) in tRNA + AMP + H(+)</text>
        <dbReference type="Rhea" id="RHEA:37059"/>
        <dbReference type="Rhea" id="RHEA-COMP:10162"/>
        <dbReference type="Rhea" id="RHEA-COMP:10163"/>
        <dbReference type="ChEBI" id="CHEBI:15378"/>
        <dbReference type="ChEBI" id="CHEBI:73682"/>
        <dbReference type="ChEBI" id="CHEBI:74411"/>
        <dbReference type="ChEBI" id="CHEBI:74418"/>
        <dbReference type="ChEBI" id="CHEBI:456215"/>
        <dbReference type="EC" id="2.3.1.234"/>
    </reaction>
</comment>
<dbReference type="OrthoDB" id="10259622at2759"/>
<dbReference type="PANTHER" id="PTHR11735:SF6">
    <property type="entry name" value="TRNA N6-ADENOSINE THREONYLCARBAMOYLTRANSFERASE, MITOCHONDRIAL"/>
    <property type="match status" value="1"/>
</dbReference>